<name>A0A2S7U4S6_9BACT</name>
<feature type="domain" description="VanZ-like" evidence="2">
    <location>
        <begin position="38"/>
        <end position="127"/>
    </location>
</feature>
<dbReference type="AlphaFoldDB" id="A0A2S7U4S6"/>
<accession>A0A2S7U4S6</accession>
<evidence type="ECO:0000259" key="2">
    <source>
        <dbReference type="Pfam" id="PF04892"/>
    </source>
</evidence>
<dbReference type="OrthoDB" id="291892at2"/>
<dbReference type="EMBL" id="MQWA01000001">
    <property type="protein sequence ID" value="PQJ29173.1"/>
    <property type="molecule type" value="Genomic_DNA"/>
</dbReference>
<dbReference type="Proteomes" id="UP000239907">
    <property type="component" value="Unassembled WGS sequence"/>
</dbReference>
<dbReference type="RefSeq" id="WP_105043666.1">
    <property type="nucleotide sequence ID" value="NZ_MQWA01000001.1"/>
</dbReference>
<evidence type="ECO:0000256" key="1">
    <source>
        <dbReference type="SAM" id="Phobius"/>
    </source>
</evidence>
<dbReference type="Pfam" id="PF04892">
    <property type="entry name" value="VanZ"/>
    <property type="match status" value="1"/>
</dbReference>
<evidence type="ECO:0000313" key="3">
    <source>
        <dbReference type="EMBL" id="PQJ29173.1"/>
    </source>
</evidence>
<keyword evidence="1" id="KW-0472">Membrane</keyword>
<feature type="transmembrane region" description="Helical" evidence="1">
    <location>
        <begin position="49"/>
        <end position="66"/>
    </location>
</feature>
<keyword evidence="4" id="KW-1185">Reference proteome</keyword>
<dbReference type="NCBIfam" id="NF037970">
    <property type="entry name" value="vanZ_1"/>
    <property type="match status" value="1"/>
</dbReference>
<feature type="transmembrane region" description="Helical" evidence="1">
    <location>
        <begin position="111"/>
        <end position="129"/>
    </location>
</feature>
<dbReference type="PANTHER" id="PTHR28008:SF1">
    <property type="entry name" value="DOMAIN PROTEIN, PUTATIVE (AFU_ORTHOLOGUE AFUA_3G10980)-RELATED"/>
    <property type="match status" value="1"/>
</dbReference>
<comment type="caution">
    <text evidence="3">The sequence shown here is derived from an EMBL/GenBank/DDBJ whole genome shotgun (WGS) entry which is preliminary data.</text>
</comment>
<reference evidence="3 4" key="1">
    <citation type="submission" date="2016-12" db="EMBL/GenBank/DDBJ databases">
        <title>Study of bacterial adaptation to deep sea.</title>
        <authorList>
            <person name="Song J."/>
            <person name="Yoshizawa S."/>
            <person name="Kogure K."/>
        </authorList>
    </citation>
    <scope>NUCLEOTIDE SEQUENCE [LARGE SCALE GENOMIC DNA]</scope>
    <source>
        <strain evidence="3 4">SAORIC-165</strain>
    </source>
</reference>
<feature type="transmembrane region" description="Helical" evidence="1">
    <location>
        <begin position="73"/>
        <end position="91"/>
    </location>
</feature>
<proteinExistence type="predicted"/>
<gene>
    <name evidence="3" type="ORF">BSZ32_12185</name>
</gene>
<keyword evidence="1" id="KW-1133">Transmembrane helix</keyword>
<organism evidence="3 4">
    <name type="scientific">Rubritalea profundi</name>
    <dbReference type="NCBI Taxonomy" id="1658618"/>
    <lineage>
        <taxon>Bacteria</taxon>
        <taxon>Pseudomonadati</taxon>
        <taxon>Verrucomicrobiota</taxon>
        <taxon>Verrucomicrobiia</taxon>
        <taxon>Verrucomicrobiales</taxon>
        <taxon>Rubritaleaceae</taxon>
        <taxon>Rubritalea</taxon>
    </lineage>
</organism>
<evidence type="ECO:0000313" key="4">
    <source>
        <dbReference type="Proteomes" id="UP000239907"/>
    </source>
</evidence>
<dbReference type="PANTHER" id="PTHR28008">
    <property type="entry name" value="DOMAIN PROTEIN, PUTATIVE (AFU_ORTHOLOGUE AFUA_3G10980)-RELATED"/>
    <property type="match status" value="1"/>
</dbReference>
<keyword evidence="1" id="KW-0812">Transmembrane</keyword>
<protein>
    <recommendedName>
        <fullName evidence="2">VanZ-like domain-containing protein</fullName>
    </recommendedName>
</protein>
<dbReference type="InterPro" id="IPR006976">
    <property type="entry name" value="VanZ-like"/>
</dbReference>
<sequence length="147" mass="16425">MLRRFTRFGQKRPKAWIFAWSLWFVTLWLLSSGTPAPENVPKIPHLDKIAHFGFFFGGGGLLCGWLRHQFNKLNAVLCIGITTLVGSLVGVIDEYHQTFTPGRSGNDIGDWTADTLGSFTGAIVMILVLKYTATWSNRKSQALNHSD</sequence>